<dbReference type="Proteomes" id="UP000095767">
    <property type="component" value="Unassembled WGS sequence"/>
</dbReference>
<dbReference type="STRING" id="888268.A0A1E5UZY2"/>
<evidence type="ECO:0000313" key="2">
    <source>
        <dbReference type="Proteomes" id="UP000095767"/>
    </source>
</evidence>
<keyword evidence="2" id="KW-1185">Reference proteome</keyword>
<dbReference type="EMBL" id="LWDX02056599">
    <property type="protein sequence ID" value="OEL18431.1"/>
    <property type="molecule type" value="Genomic_DNA"/>
</dbReference>
<gene>
    <name evidence="1" type="ORF">BAE44_0020550</name>
</gene>
<sequence>MAGSGEQDRALEDSSKGEPVLLRSLDYPCTARLRLRRLLAYHRRHSYEEIYEVARDKMRVIFDVRNLVWNVKFGQWRKASIYIVGFVRPEGPDSLSYECKLLLGFLQDLMVLNDFADGNTKVASLVSDWFVSIYRTAVVAAYPLFATLVADVLFLRSDHARAFLKWQLVKNKAAEMVKEMAYKTPELKDKLHFPRGPNNLYNVTPIGSRYICALLPLFGIWHLAFGVSSTNCRAAGHVMESR</sequence>
<dbReference type="AlphaFoldDB" id="A0A1E5UZY2"/>
<proteinExistence type="predicted"/>
<organism evidence="1 2">
    <name type="scientific">Dichanthelium oligosanthes</name>
    <dbReference type="NCBI Taxonomy" id="888268"/>
    <lineage>
        <taxon>Eukaryota</taxon>
        <taxon>Viridiplantae</taxon>
        <taxon>Streptophyta</taxon>
        <taxon>Embryophyta</taxon>
        <taxon>Tracheophyta</taxon>
        <taxon>Spermatophyta</taxon>
        <taxon>Magnoliopsida</taxon>
        <taxon>Liliopsida</taxon>
        <taxon>Poales</taxon>
        <taxon>Poaceae</taxon>
        <taxon>PACMAD clade</taxon>
        <taxon>Panicoideae</taxon>
        <taxon>Panicodae</taxon>
        <taxon>Paniceae</taxon>
        <taxon>Dichantheliinae</taxon>
        <taxon>Dichanthelium</taxon>
    </lineage>
</organism>
<accession>A0A1E5UZY2</accession>
<comment type="caution">
    <text evidence="1">The sequence shown here is derived from an EMBL/GenBank/DDBJ whole genome shotgun (WGS) entry which is preliminary data.</text>
</comment>
<evidence type="ECO:0000313" key="1">
    <source>
        <dbReference type="EMBL" id="OEL18431.1"/>
    </source>
</evidence>
<protein>
    <submittedName>
        <fullName evidence="1">Uncharacterized protein</fullName>
    </submittedName>
</protein>
<dbReference type="OrthoDB" id="671735at2759"/>
<reference evidence="1 2" key="1">
    <citation type="submission" date="2016-09" db="EMBL/GenBank/DDBJ databases">
        <title>The draft genome of Dichanthelium oligosanthes: A C3 panicoid grass species.</title>
        <authorList>
            <person name="Studer A.J."/>
            <person name="Schnable J.C."/>
            <person name="Brutnell T.P."/>
        </authorList>
    </citation>
    <scope>NUCLEOTIDE SEQUENCE [LARGE SCALE GENOMIC DNA]</scope>
    <source>
        <strain evidence="2">cv. Kellogg 1175</strain>
        <tissue evidence="1">Leaf</tissue>
    </source>
</reference>
<dbReference type="PANTHER" id="PTHR36478">
    <property type="entry name" value="OS04G0614237 PROTEIN-RELATED"/>
    <property type="match status" value="1"/>
</dbReference>
<name>A0A1E5UZY2_9POAL</name>
<dbReference type="PANTHER" id="PTHR36478:SF23">
    <property type="match status" value="1"/>
</dbReference>